<evidence type="ECO:0000259" key="2">
    <source>
        <dbReference type="Pfam" id="PF01266"/>
    </source>
</evidence>
<dbReference type="AlphaFoldDB" id="A0A6B0Y052"/>
<dbReference type="Pfam" id="PF01266">
    <property type="entry name" value="DAO"/>
    <property type="match status" value="1"/>
</dbReference>
<dbReference type="InterPro" id="IPR036188">
    <property type="entry name" value="FAD/NAD-bd_sf"/>
</dbReference>
<gene>
    <name evidence="3" type="ORF">F4Y60_04035</name>
</gene>
<feature type="domain" description="FAD dependent oxidoreductase" evidence="2">
    <location>
        <begin position="3"/>
        <end position="332"/>
    </location>
</feature>
<keyword evidence="1" id="KW-0560">Oxidoreductase</keyword>
<dbReference type="GO" id="GO:0016491">
    <property type="term" value="F:oxidoreductase activity"/>
    <property type="evidence" value="ECO:0007669"/>
    <property type="project" value="UniProtKB-KW"/>
</dbReference>
<proteinExistence type="predicted"/>
<dbReference type="PANTHER" id="PTHR13847">
    <property type="entry name" value="SARCOSINE DEHYDROGENASE-RELATED"/>
    <property type="match status" value="1"/>
</dbReference>
<dbReference type="InterPro" id="IPR006076">
    <property type="entry name" value="FAD-dep_OxRdtase"/>
</dbReference>
<organism evidence="3">
    <name type="scientific">Boseongicola sp. SB0664_bin_43</name>
    <dbReference type="NCBI Taxonomy" id="2604844"/>
    <lineage>
        <taxon>Bacteria</taxon>
        <taxon>Pseudomonadati</taxon>
        <taxon>Pseudomonadota</taxon>
        <taxon>Alphaproteobacteria</taxon>
        <taxon>Rhodobacterales</taxon>
        <taxon>Paracoccaceae</taxon>
        <taxon>Boseongicola</taxon>
    </lineage>
</organism>
<reference evidence="3" key="1">
    <citation type="submission" date="2019-09" db="EMBL/GenBank/DDBJ databases">
        <title>Characterisation of the sponge microbiome using genome-centric metagenomics.</title>
        <authorList>
            <person name="Engelberts J.P."/>
            <person name="Robbins S.J."/>
            <person name="De Goeij J.M."/>
            <person name="Aranda M."/>
            <person name="Bell S.C."/>
            <person name="Webster N.S."/>
        </authorList>
    </citation>
    <scope>NUCLEOTIDE SEQUENCE</scope>
    <source>
        <strain evidence="3">SB0664_bin_43</strain>
    </source>
</reference>
<dbReference type="SUPFAM" id="SSF51905">
    <property type="entry name" value="FAD/NAD(P)-binding domain"/>
    <property type="match status" value="1"/>
</dbReference>
<comment type="caution">
    <text evidence="3">The sequence shown here is derived from an EMBL/GenBank/DDBJ whole genome shotgun (WGS) entry which is preliminary data.</text>
</comment>
<dbReference type="EMBL" id="VXRY01000159">
    <property type="protein sequence ID" value="MXY33259.1"/>
    <property type="molecule type" value="Genomic_DNA"/>
</dbReference>
<accession>A0A6B0Y052</accession>
<dbReference type="Gene3D" id="3.30.9.10">
    <property type="entry name" value="D-Amino Acid Oxidase, subunit A, domain 2"/>
    <property type="match status" value="1"/>
</dbReference>
<sequence length="355" mass="37331">MTRVAIVGGGIAGLAAAASLAPSARVLVLERETALGYHASGRSAAMFIEDYGNDTVRVLNRASRPVHESLDVLSPRGVMAVALQVATGAFESDMAALDLAEIPVREAHSRVPILSPGIARAGYSENALDIDTNRLLQAMASEARLHGATIRVGASVTKMERAAAWRLSAGDEEVVADVVVNAAGAWADEIADMAGVARIGLQPYRRSVARLPAPGGRDVRNWPLLMGPGDSWYAKPDAGGWIVSAAEEDPLEPMDAWADDMVLAEGIARYQPYVTEPVARMETNWAGLRTFAPDRALVIGEAPGHPGFFWMAGQGGYGFQTAPAAAALLADLVKDRGPSLPADVVGSLLPSRFCG</sequence>
<name>A0A6B0Y052_9RHOB</name>
<protein>
    <submittedName>
        <fullName evidence="3">FAD-binding oxidoreductase</fullName>
    </submittedName>
</protein>
<dbReference type="PANTHER" id="PTHR13847:SF287">
    <property type="entry name" value="FAD-DEPENDENT OXIDOREDUCTASE DOMAIN-CONTAINING PROTEIN 1"/>
    <property type="match status" value="1"/>
</dbReference>
<evidence type="ECO:0000256" key="1">
    <source>
        <dbReference type="ARBA" id="ARBA00023002"/>
    </source>
</evidence>
<evidence type="ECO:0000313" key="3">
    <source>
        <dbReference type="EMBL" id="MXY33259.1"/>
    </source>
</evidence>
<dbReference type="Gene3D" id="3.50.50.60">
    <property type="entry name" value="FAD/NAD(P)-binding domain"/>
    <property type="match status" value="1"/>
</dbReference>
<dbReference type="GO" id="GO:0005737">
    <property type="term" value="C:cytoplasm"/>
    <property type="evidence" value="ECO:0007669"/>
    <property type="project" value="TreeGrafter"/>
</dbReference>